<evidence type="ECO:0000256" key="3">
    <source>
        <dbReference type="HAMAP-Rule" id="MF_00245"/>
    </source>
</evidence>
<dbReference type="PANTHER" id="PTHR40083:SF1">
    <property type="entry name" value="UPF0122 PROTEIN YLXM"/>
    <property type="match status" value="1"/>
</dbReference>
<dbReference type="EMBL" id="CP011388">
    <property type="protein sequence ID" value="ANE47513.1"/>
    <property type="molecule type" value="Genomic_DNA"/>
</dbReference>
<dbReference type="RefSeq" id="WP_068608272.1">
    <property type="nucleotide sequence ID" value="NZ_CP011388.1"/>
</dbReference>
<name>A0A172TL60_9BACL</name>
<dbReference type="SUPFAM" id="SSF88659">
    <property type="entry name" value="Sigma3 and sigma4 domains of RNA polymerase sigma factors"/>
    <property type="match status" value="1"/>
</dbReference>
<dbReference type="Proteomes" id="UP000076927">
    <property type="component" value="Chromosome"/>
</dbReference>
<protein>
    <recommendedName>
        <fullName evidence="3">UPF0122 protein SY83_15875</fullName>
    </recommendedName>
</protein>
<keyword evidence="4" id="KW-0238">DNA-binding</keyword>
<dbReference type="Gene3D" id="1.10.10.10">
    <property type="entry name" value="Winged helix-like DNA-binding domain superfamily/Winged helix DNA-binding domain"/>
    <property type="match status" value="1"/>
</dbReference>
<accession>A0A172TL60</accession>
<gene>
    <name evidence="4" type="ORF">SY83_15875</name>
</gene>
<comment type="function">
    <text evidence="2 3">Might take part in the signal recognition particle (SRP) pathway. This is inferred from the conservation of its genetic proximity to ftsY/ffh. May be a regulatory protein.</text>
</comment>
<dbReference type="PATRIC" id="fig|1178515.4.peg.3192"/>
<organism evidence="4 5">
    <name type="scientific">Paenibacillus swuensis</name>
    <dbReference type="NCBI Taxonomy" id="1178515"/>
    <lineage>
        <taxon>Bacteria</taxon>
        <taxon>Bacillati</taxon>
        <taxon>Bacillota</taxon>
        <taxon>Bacilli</taxon>
        <taxon>Bacillales</taxon>
        <taxon>Paenibacillaceae</taxon>
        <taxon>Paenibacillus</taxon>
    </lineage>
</organism>
<dbReference type="KEGG" id="pswu:SY83_15875"/>
<evidence type="ECO:0000313" key="4">
    <source>
        <dbReference type="EMBL" id="ANE47513.1"/>
    </source>
</evidence>
<dbReference type="AlphaFoldDB" id="A0A172TL60"/>
<evidence type="ECO:0000256" key="2">
    <source>
        <dbReference type="ARBA" id="ARBA00024764"/>
    </source>
</evidence>
<dbReference type="InterPro" id="IPR036388">
    <property type="entry name" value="WH-like_DNA-bd_sf"/>
</dbReference>
<sequence>MNDAEALSKTTRINALFDFYEPLLTDKQATFLRFYFHENYSLGEIASEFMISRQAVYEHIKRAEHVLDDYEQKLHLHAQHEKRQQLLRELLLEADNGVNQDTVKRIATKLSDLDL</sequence>
<dbReference type="InterPro" id="IPR007394">
    <property type="entry name" value="UPF0122"/>
</dbReference>
<dbReference type="InterPro" id="IPR054831">
    <property type="entry name" value="UPF0122_fam_protein"/>
</dbReference>
<evidence type="ECO:0000256" key="1">
    <source>
        <dbReference type="ARBA" id="ARBA00008720"/>
    </source>
</evidence>
<dbReference type="HAMAP" id="MF_00245">
    <property type="entry name" value="UPF0122"/>
    <property type="match status" value="1"/>
</dbReference>
<dbReference type="InterPro" id="IPR013324">
    <property type="entry name" value="RNA_pol_sigma_r3/r4-like"/>
</dbReference>
<dbReference type="OrthoDB" id="6392at2"/>
<comment type="similarity">
    <text evidence="1 3">Belongs to the UPF0122 family.</text>
</comment>
<dbReference type="PANTHER" id="PTHR40083">
    <property type="entry name" value="UPF0122 PROTEIN CBO2450/CLC_2298"/>
    <property type="match status" value="1"/>
</dbReference>
<dbReference type="NCBIfam" id="NF045758">
    <property type="entry name" value="YlxM"/>
    <property type="match status" value="1"/>
</dbReference>
<dbReference type="GO" id="GO:0003677">
    <property type="term" value="F:DNA binding"/>
    <property type="evidence" value="ECO:0007669"/>
    <property type="project" value="UniProtKB-KW"/>
</dbReference>
<dbReference type="STRING" id="1178515.SY83_15875"/>
<reference evidence="4 5" key="1">
    <citation type="submission" date="2015-01" db="EMBL/GenBank/DDBJ databases">
        <title>Paenibacillus swuensis/DY6/whole genome sequencing.</title>
        <authorList>
            <person name="Kim M.K."/>
            <person name="Srinivasan S."/>
            <person name="Lee J.-J."/>
        </authorList>
    </citation>
    <scope>NUCLEOTIDE SEQUENCE [LARGE SCALE GENOMIC DNA]</scope>
    <source>
        <strain evidence="4 5">DY6</strain>
    </source>
</reference>
<proteinExistence type="inferred from homology"/>
<keyword evidence="5" id="KW-1185">Reference proteome</keyword>
<dbReference type="Pfam" id="PF04297">
    <property type="entry name" value="UPF0122"/>
    <property type="match status" value="1"/>
</dbReference>
<evidence type="ECO:0000313" key="5">
    <source>
        <dbReference type="Proteomes" id="UP000076927"/>
    </source>
</evidence>